<dbReference type="InterPro" id="IPR046947">
    <property type="entry name" value="LytR-like"/>
</dbReference>
<dbReference type="GO" id="GO:0003677">
    <property type="term" value="F:DNA binding"/>
    <property type="evidence" value="ECO:0007669"/>
    <property type="project" value="InterPro"/>
</dbReference>
<dbReference type="PANTHER" id="PTHR37299:SF4">
    <property type="entry name" value="TRANSCRIPTIONAL REGULATOR"/>
    <property type="match status" value="1"/>
</dbReference>
<dbReference type="RefSeq" id="WP_087057261.1">
    <property type="nucleotide sequence ID" value="NZ_FUKW01000041.1"/>
</dbReference>
<dbReference type="AlphaFoldDB" id="A0A1R4IT60"/>
<dbReference type="InterPro" id="IPR007492">
    <property type="entry name" value="LytTR_DNA-bd_dom"/>
</dbReference>
<proteinExistence type="predicted"/>
<evidence type="ECO:0000313" key="2">
    <source>
        <dbReference type="EMBL" id="SJN22869.1"/>
    </source>
</evidence>
<reference evidence="2 3" key="1">
    <citation type="submission" date="2017-02" db="EMBL/GenBank/DDBJ databases">
        <authorList>
            <person name="Peterson S.W."/>
        </authorList>
    </citation>
    <scope>NUCLEOTIDE SEQUENCE [LARGE SCALE GENOMIC DNA]</scope>
    <source>
        <strain evidence="2 3">42ea</strain>
    </source>
</reference>
<dbReference type="Gene3D" id="2.40.50.1020">
    <property type="entry name" value="LytTr DNA-binding domain"/>
    <property type="match status" value="1"/>
</dbReference>
<dbReference type="Pfam" id="PF04397">
    <property type="entry name" value="LytTR"/>
    <property type="match status" value="1"/>
</dbReference>
<evidence type="ECO:0000313" key="3">
    <source>
        <dbReference type="Proteomes" id="UP000195611"/>
    </source>
</evidence>
<dbReference type="SMART" id="SM00850">
    <property type="entry name" value="LytTR"/>
    <property type="match status" value="1"/>
</dbReference>
<gene>
    <name evidence="2" type="ORF">FM115_02430</name>
</gene>
<sequence length="146" mass="17406">MKLKLVEDKSLKEAWIDITYNIFDRRIQKIIDVVETSRVQLEGKIKDHGYVIDSFDVCYIESVDNCTFLYTESEVFENREKLYALENKLKNTTFVRISRSVLLNMDYLESVRPLTNYRLEANLENKEKLVINRHYVKEVKQYLNIG</sequence>
<evidence type="ECO:0000259" key="1">
    <source>
        <dbReference type="PROSITE" id="PS50930"/>
    </source>
</evidence>
<dbReference type="PROSITE" id="PS50930">
    <property type="entry name" value="HTH_LYTTR"/>
    <property type="match status" value="1"/>
</dbReference>
<accession>A0A1R4IT60</accession>
<protein>
    <recommendedName>
        <fullName evidence="1">HTH LytTR-type domain-containing protein</fullName>
    </recommendedName>
</protein>
<dbReference type="GO" id="GO:0000156">
    <property type="term" value="F:phosphorelay response regulator activity"/>
    <property type="evidence" value="ECO:0007669"/>
    <property type="project" value="InterPro"/>
</dbReference>
<name>A0A1R4IT60_9LACT</name>
<dbReference type="Proteomes" id="UP000195611">
    <property type="component" value="Unassembled WGS sequence"/>
</dbReference>
<feature type="domain" description="HTH LytTR-type" evidence="1">
    <location>
        <begin position="41"/>
        <end position="145"/>
    </location>
</feature>
<organism evidence="2 3">
    <name type="scientific">Marinilactibacillus psychrotolerans 42ea</name>
    <dbReference type="NCBI Taxonomy" id="1255609"/>
    <lineage>
        <taxon>Bacteria</taxon>
        <taxon>Bacillati</taxon>
        <taxon>Bacillota</taxon>
        <taxon>Bacilli</taxon>
        <taxon>Lactobacillales</taxon>
        <taxon>Carnobacteriaceae</taxon>
        <taxon>Marinilactibacillus</taxon>
    </lineage>
</organism>
<dbReference type="EMBL" id="FUKW01000041">
    <property type="protein sequence ID" value="SJN22869.1"/>
    <property type="molecule type" value="Genomic_DNA"/>
</dbReference>
<dbReference type="PANTHER" id="PTHR37299">
    <property type="entry name" value="TRANSCRIPTIONAL REGULATOR-RELATED"/>
    <property type="match status" value="1"/>
</dbReference>